<keyword evidence="3" id="KW-1185">Reference proteome</keyword>
<organism evidence="2 3">
    <name type="scientific">Hyalangium rubrum</name>
    <dbReference type="NCBI Taxonomy" id="3103134"/>
    <lineage>
        <taxon>Bacteria</taxon>
        <taxon>Pseudomonadati</taxon>
        <taxon>Myxococcota</taxon>
        <taxon>Myxococcia</taxon>
        <taxon>Myxococcales</taxon>
        <taxon>Cystobacterineae</taxon>
        <taxon>Archangiaceae</taxon>
        <taxon>Hyalangium</taxon>
    </lineage>
</organism>
<dbReference type="Gene3D" id="3.40.50.2000">
    <property type="entry name" value="Glycogen Phosphorylase B"/>
    <property type="match status" value="4"/>
</dbReference>
<dbReference type="SUPFAM" id="SSF53756">
    <property type="entry name" value="UDP-Glycosyltransferase/glycogen phosphorylase"/>
    <property type="match status" value="1"/>
</dbReference>
<comment type="caution">
    <text evidence="2">The sequence shown here is derived from an EMBL/GenBank/DDBJ whole genome shotgun (WGS) entry which is preliminary data.</text>
</comment>
<reference evidence="2 3" key="1">
    <citation type="submission" date="2023-12" db="EMBL/GenBank/DDBJ databases">
        <title>the genome sequence of Hyalangium sp. s54d21.</title>
        <authorList>
            <person name="Zhang X."/>
        </authorList>
    </citation>
    <scope>NUCLEOTIDE SEQUENCE [LARGE SCALE GENOMIC DNA]</scope>
    <source>
        <strain evidence="3">s54d21</strain>
    </source>
</reference>
<keyword evidence="2" id="KW-0808">Transferase</keyword>
<gene>
    <name evidence="2" type="ORF">SYV04_28905</name>
</gene>
<accession>A0ABU5HAF3</accession>
<dbReference type="Pfam" id="PF00534">
    <property type="entry name" value="Glycos_transf_1"/>
    <property type="match status" value="1"/>
</dbReference>
<dbReference type="CDD" id="cd03801">
    <property type="entry name" value="GT4_PimA-like"/>
    <property type="match status" value="1"/>
</dbReference>
<dbReference type="GO" id="GO:0016757">
    <property type="term" value="F:glycosyltransferase activity"/>
    <property type="evidence" value="ECO:0007669"/>
    <property type="project" value="UniProtKB-KW"/>
</dbReference>
<evidence type="ECO:0000313" key="3">
    <source>
        <dbReference type="Proteomes" id="UP001291309"/>
    </source>
</evidence>
<evidence type="ECO:0000313" key="2">
    <source>
        <dbReference type="EMBL" id="MDY7230450.1"/>
    </source>
</evidence>
<proteinExistence type="predicted"/>
<dbReference type="EC" id="2.4.-.-" evidence="2"/>
<dbReference type="PANTHER" id="PTHR12526">
    <property type="entry name" value="GLYCOSYLTRANSFERASE"/>
    <property type="match status" value="1"/>
</dbReference>
<sequence>MARKSPAEKAAQAPVLGMFFDAQRSPADALVGGMHVAIEDFVTATLAHGESRPRFFSSPGNVETTRAEVQHLLRRWHRPADVATVDGYGTLLSGLDGQGITHWHDITGEAERPFALRQMHARTPYPITITPHVISRRHLRHSWFLQLLLLDVRPCDSVVCISPTTRDALAALMGQVEESFNRAHGTQLKYRGRFDVIPLGVDELLFRERDQSDVRHQLGLPRDAFILLWAGRVAPDSKADLLPLLRVFRQLVADNPRQNPLLVLAGSGTDSHLRTIREHAAQQGIGDRVMVMSELHKARRHLYYSAADVFVSPIDNVHETFGLTPLEAMACGIPAVVSDWDGYRSTVIDGETGFRIPTSWMRCDADVSALGSLLDFPTDLVAHLTLAQSVAIDLTVLRERLQSLMSNETLRRQMGQRARQHVVASFSWKQIIARYEALWRELCATTTRLKRRAPRALPHTAPRYFDAFQGFATEILTGRSKLVLGEPGRELLTGVGQLAPRYVGSEPLHRGTVEQILKALAHGKGAPVSISSVMRTLAASRTALSGDRGRRHLMWLLKYGYIERAREKK</sequence>
<dbReference type="EMBL" id="JAXIVS010000011">
    <property type="protein sequence ID" value="MDY7230450.1"/>
    <property type="molecule type" value="Genomic_DNA"/>
</dbReference>
<evidence type="ECO:0000259" key="1">
    <source>
        <dbReference type="Pfam" id="PF00534"/>
    </source>
</evidence>
<dbReference type="InterPro" id="IPR001296">
    <property type="entry name" value="Glyco_trans_1"/>
</dbReference>
<dbReference type="RefSeq" id="WP_321549172.1">
    <property type="nucleotide sequence ID" value="NZ_JAXIVS010000011.1"/>
</dbReference>
<keyword evidence="2" id="KW-0328">Glycosyltransferase</keyword>
<name>A0ABU5HAF3_9BACT</name>
<protein>
    <submittedName>
        <fullName evidence="2">Glycosyltransferase family 4 protein</fullName>
        <ecNumber evidence="2">2.4.-.-</ecNumber>
    </submittedName>
</protein>
<feature type="domain" description="Glycosyl transferase family 1" evidence="1">
    <location>
        <begin position="212"/>
        <end position="358"/>
    </location>
</feature>
<dbReference type="Proteomes" id="UP001291309">
    <property type="component" value="Unassembled WGS sequence"/>
</dbReference>